<organism evidence="2 3">
    <name type="scientific">Hansschlegelia quercus</name>
    <dbReference type="NCBI Taxonomy" id="2528245"/>
    <lineage>
        <taxon>Bacteria</taxon>
        <taxon>Pseudomonadati</taxon>
        <taxon>Pseudomonadota</taxon>
        <taxon>Alphaproteobacteria</taxon>
        <taxon>Hyphomicrobiales</taxon>
        <taxon>Methylopilaceae</taxon>
        <taxon>Hansschlegelia</taxon>
    </lineage>
</organism>
<dbReference type="Gene3D" id="3.30.70.100">
    <property type="match status" value="1"/>
</dbReference>
<feature type="domain" description="ABM" evidence="1">
    <location>
        <begin position="2"/>
        <end position="96"/>
    </location>
</feature>
<evidence type="ECO:0000313" key="2">
    <source>
        <dbReference type="EMBL" id="TBN53675.1"/>
    </source>
</evidence>
<dbReference type="GO" id="GO:0004497">
    <property type="term" value="F:monooxygenase activity"/>
    <property type="evidence" value="ECO:0007669"/>
    <property type="project" value="UniProtKB-KW"/>
</dbReference>
<evidence type="ECO:0000259" key="1">
    <source>
        <dbReference type="PROSITE" id="PS51725"/>
    </source>
</evidence>
<proteinExistence type="predicted"/>
<dbReference type="OrthoDB" id="9798115at2"/>
<dbReference type="Pfam" id="PF03992">
    <property type="entry name" value="ABM"/>
    <property type="match status" value="1"/>
</dbReference>
<evidence type="ECO:0000313" key="3">
    <source>
        <dbReference type="Proteomes" id="UP000291613"/>
    </source>
</evidence>
<dbReference type="RefSeq" id="WP_131002710.1">
    <property type="nucleotide sequence ID" value="NZ_JBHSZR010000003.1"/>
</dbReference>
<accession>A0A4Q9GKU2</accession>
<protein>
    <submittedName>
        <fullName evidence="2">Antibiotic biosynthesis monooxygenase</fullName>
    </submittedName>
</protein>
<dbReference type="PANTHER" id="PTHR34474:SF2">
    <property type="entry name" value="SIGNAL TRANSDUCTION PROTEIN TRAP"/>
    <property type="match status" value="1"/>
</dbReference>
<keyword evidence="3" id="KW-1185">Reference proteome</keyword>
<dbReference type="AlphaFoldDB" id="A0A4Q9GKU2"/>
<dbReference type="SUPFAM" id="SSF54909">
    <property type="entry name" value="Dimeric alpha+beta barrel"/>
    <property type="match status" value="1"/>
</dbReference>
<dbReference type="InterPro" id="IPR007138">
    <property type="entry name" value="ABM_dom"/>
</dbReference>
<keyword evidence="2" id="KW-0560">Oxidoreductase</keyword>
<keyword evidence="2" id="KW-0503">Monooxygenase</keyword>
<sequence length="114" mass="13119">MFVAMNRFKVFTQEAEAFETIWRERDRHLSEVDGFVEFSLLKGPEADDTVLYASHTIWRSKADFEAWTRSEAFRKAHANAGQNKPMYAGHPQFEGFEAVLTEKNDRVSAGRMNG</sequence>
<reference evidence="2 3" key="1">
    <citation type="submission" date="2019-02" db="EMBL/GenBank/DDBJ databases">
        <title>Hansschlegelia quercus sp. nov., a novel methylotrophic bacterium from buds of oak (Quercus robur L.).</title>
        <authorList>
            <person name="Agafonova N.V."/>
            <person name="Kaparullina E.N."/>
            <person name="Grouzdev D.S."/>
            <person name="Doronina N.V."/>
        </authorList>
    </citation>
    <scope>NUCLEOTIDE SEQUENCE [LARGE SCALE GENOMIC DNA]</scope>
    <source>
        <strain evidence="2 3">Dub</strain>
    </source>
</reference>
<name>A0A4Q9GKU2_9HYPH</name>
<comment type="caution">
    <text evidence="2">The sequence shown here is derived from an EMBL/GenBank/DDBJ whole genome shotgun (WGS) entry which is preliminary data.</text>
</comment>
<dbReference type="InterPro" id="IPR050404">
    <property type="entry name" value="Heme-degrading_MO"/>
</dbReference>
<gene>
    <name evidence="2" type="ORF">EYR15_07670</name>
</gene>
<dbReference type="Proteomes" id="UP000291613">
    <property type="component" value="Unassembled WGS sequence"/>
</dbReference>
<dbReference type="PROSITE" id="PS51725">
    <property type="entry name" value="ABM"/>
    <property type="match status" value="1"/>
</dbReference>
<dbReference type="InterPro" id="IPR011008">
    <property type="entry name" value="Dimeric_a/b-barrel"/>
</dbReference>
<dbReference type="PANTHER" id="PTHR34474">
    <property type="entry name" value="SIGNAL TRANSDUCTION PROTEIN TRAP"/>
    <property type="match status" value="1"/>
</dbReference>
<dbReference type="EMBL" id="SIUB01000003">
    <property type="protein sequence ID" value="TBN53675.1"/>
    <property type="molecule type" value="Genomic_DNA"/>
</dbReference>